<evidence type="ECO:0000313" key="3">
    <source>
        <dbReference type="Proteomes" id="UP000193689"/>
    </source>
</evidence>
<organism evidence="2 3">
    <name type="scientific">Pseudomassariella vexata</name>
    <dbReference type="NCBI Taxonomy" id="1141098"/>
    <lineage>
        <taxon>Eukaryota</taxon>
        <taxon>Fungi</taxon>
        <taxon>Dikarya</taxon>
        <taxon>Ascomycota</taxon>
        <taxon>Pezizomycotina</taxon>
        <taxon>Sordariomycetes</taxon>
        <taxon>Xylariomycetidae</taxon>
        <taxon>Amphisphaeriales</taxon>
        <taxon>Pseudomassariaceae</taxon>
        <taxon>Pseudomassariella</taxon>
    </lineage>
</organism>
<sequence>MKTRKKSSPLPVSRPRQHLAGPSRSPITAPPTKTRKKSLPLPVSSPLATPNLASPK</sequence>
<dbReference type="RefSeq" id="XP_040711137.1">
    <property type="nucleotide sequence ID" value="XM_040861193.1"/>
</dbReference>
<gene>
    <name evidence="2" type="ORF">BCR38DRAFT_448031</name>
</gene>
<accession>A0A1Y2DFP5</accession>
<feature type="region of interest" description="Disordered" evidence="1">
    <location>
        <begin position="1"/>
        <end position="56"/>
    </location>
</feature>
<dbReference type="Proteomes" id="UP000193689">
    <property type="component" value="Unassembled WGS sequence"/>
</dbReference>
<name>A0A1Y2DFP5_9PEZI</name>
<feature type="compositionally biased region" description="Polar residues" evidence="1">
    <location>
        <begin position="46"/>
        <end position="56"/>
    </location>
</feature>
<evidence type="ECO:0000313" key="2">
    <source>
        <dbReference type="EMBL" id="ORY58102.1"/>
    </source>
</evidence>
<comment type="caution">
    <text evidence="2">The sequence shown here is derived from an EMBL/GenBank/DDBJ whole genome shotgun (WGS) entry which is preliminary data.</text>
</comment>
<reference evidence="2 3" key="1">
    <citation type="submission" date="2016-07" db="EMBL/GenBank/DDBJ databases">
        <title>Pervasive Adenine N6-methylation of Active Genes in Fungi.</title>
        <authorList>
            <consortium name="DOE Joint Genome Institute"/>
            <person name="Mondo S.J."/>
            <person name="Dannebaum R.O."/>
            <person name="Kuo R.C."/>
            <person name="Labutti K."/>
            <person name="Haridas S."/>
            <person name="Kuo A."/>
            <person name="Salamov A."/>
            <person name="Ahrendt S.R."/>
            <person name="Lipzen A."/>
            <person name="Sullivan W."/>
            <person name="Andreopoulos W.B."/>
            <person name="Clum A."/>
            <person name="Lindquist E."/>
            <person name="Daum C."/>
            <person name="Ramamoorthy G.K."/>
            <person name="Gryganskyi A."/>
            <person name="Culley D."/>
            <person name="Magnuson J.K."/>
            <person name="James T.Y."/>
            <person name="O'Malley M.A."/>
            <person name="Stajich J.E."/>
            <person name="Spatafora J.W."/>
            <person name="Visel A."/>
            <person name="Grigoriev I.V."/>
        </authorList>
    </citation>
    <scope>NUCLEOTIDE SEQUENCE [LARGE SCALE GENOMIC DNA]</scope>
    <source>
        <strain evidence="2 3">CBS 129021</strain>
    </source>
</reference>
<dbReference type="EMBL" id="MCFJ01000017">
    <property type="protein sequence ID" value="ORY58102.1"/>
    <property type="molecule type" value="Genomic_DNA"/>
</dbReference>
<proteinExistence type="predicted"/>
<keyword evidence="3" id="KW-1185">Reference proteome</keyword>
<dbReference type="GeneID" id="63777405"/>
<dbReference type="InParanoid" id="A0A1Y2DFP5"/>
<protein>
    <submittedName>
        <fullName evidence="2">Uncharacterized protein</fullName>
    </submittedName>
</protein>
<dbReference type="AlphaFoldDB" id="A0A1Y2DFP5"/>
<evidence type="ECO:0000256" key="1">
    <source>
        <dbReference type="SAM" id="MobiDB-lite"/>
    </source>
</evidence>